<feature type="active site" evidence="4">
    <location>
        <position position="238"/>
    </location>
</feature>
<organism evidence="8 9">
    <name type="scientific">Actinomortierella ambigua</name>
    <dbReference type="NCBI Taxonomy" id="1343610"/>
    <lineage>
        <taxon>Eukaryota</taxon>
        <taxon>Fungi</taxon>
        <taxon>Fungi incertae sedis</taxon>
        <taxon>Mucoromycota</taxon>
        <taxon>Mortierellomycotina</taxon>
        <taxon>Mortierellomycetes</taxon>
        <taxon>Mortierellales</taxon>
        <taxon>Mortierellaceae</taxon>
        <taxon>Actinomortierella</taxon>
    </lineage>
</organism>
<dbReference type="AlphaFoldDB" id="A0A9P6QLZ1"/>
<dbReference type="EMBL" id="JAAAJB010000003">
    <property type="protein sequence ID" value="KAG0270549.1"/>
    <property type="molecule type" value="Genomic_DNA"/>
</dbReference>
<evidence type="ECO:0000256" key="1">
    <source>
        <dbReference type="ARBA" id="ARBA00009986"/>
    </source>
</evidence>
<dbReference type="GO" id="GO:0006081">
    <property type="term" value="P:aldehyde metabolic process"/>
    <property type="evidence" value="ECO:0007669"/>
    <property type="project" value="InterPro"/>
</dbReference>
<dbReference type="FunFam" id="3.40.309.10:FF:000003">
    <property type="entry name" value="Aldehyde dehydrogenase"/>
    <property type="match status" value="1"/>
</dbReference>
<dbReference type="GO" id="GO:0004029">
    <property type="term" value="F:aldehyde dehydrogenase (NAD+) activity"/>
    <property type="evidence" value="ECO:0007669"/>
    <property type="project" value="TreeGrafter"/>
</dbReference>
<evidence type="ECO:0000256" key="4">
    <source>
        <dbReference type="PIRSR" id="PIRSR036492-1"/>
    </source>
</evidence>
<dbReference type="PANTHER" id="PTHR43570">
    <property type="entry name" value="ALDEHYDE DEHYDROGENASE"/>
    <property type="match status" value="1"/>
</dbReference>
<reference evidence="8" key="1">
    <citation type="journal article" date="2020" name="Fungal Divers.">
        <title>Resolving the Mortierellaceae phylogeny through synthesis of multi-gene phylogenetics and phylogenomics.</title>
        <authorList>
            <person name="Vandepol N."/>
            <person name="Liber J."/>
            <person name="Desiro A."/>
            <person name="Na H."/>
            <person name="Kennedy M."/>
            <person name="Barry K."/>
            <person name="Grigoriev I.V."/>
            <person name="Miller A.N."/>
            <person name="O'Donnell K."/>
            <person name="Stajich J.E."/>
            <person name="Bonito G."/>
        </authorList>
    </citation>
    <scope>NUCLEOTIDE SEQUENCE</scope>
    <source>
        <strain evidence="8">BC1065</strain>
    </source>
</reference>
<dbReference type="PANTHER" id="PTHR43570:SF16">
    <property type="entry name" value="ALDEHYDE DEHYDROGENASE TYPE III, ISOFORM Q"/>
    <property type="match status" value="1"/>
</dbReference>
<keyword evidence="2 6" id="KW-0560">Oxidoreductase</keyword>
<dbReference type="FunFam" id="3.40.605.10:FF:000004">
    <property type="entry name" value="Aldehyde dehydrogenase"/>
    <property type="match status" value="1"/>
</dbReference>
<accession>A0A9P6QLZ1</accession>
<name>A0A9P6QLZ1_9FUNG</name>
<dbReference type="OrthoDB" id="440325at2759"/>
<gene>
    <name evidence="8" type="ORF">DFQ27_004261</name>
</gene>
<proteinExistence type="inferred from homology"/>
<comment type="similarity">
    <text evidence="1 6">Belongs to the aldehyde dehydrogenase family.</text>
</comment>
<dbReference type="InterPro" id="IPR012394">
    <property type="entry name" value="Aldehyde_DH_NAD(P)"/>
</dbReference>
<dbReference type="InterPro" id="IPR016161">
    <property type="entry name" value="Ald_DH/histidinol_DH"/>
</dbReference>
<keyword evidence="9" id="KW-1185">Reference proteome</keyword>
<evidence type="ECO:0000259" key="7">
    <source>
        <dbReference type="Pfam" id="PF00171"/>
    </source>
</evidence>
<dbReference type="PIRSF" id="PIRSF036492">
    <property type="entry name" value="ALDH"/>
    <property type="match status" value="1"/>
</dbReference>
<keyword evidence="3" id="KW-0520">NAD</keyword>
<dbReference type="GO" id="GO:0005737">
    <property type="term" value="C:cytoplasm"/>
    <property type="evidence" value="ECO:0007669"/>
    <property type="project" value="TreeGrafter"/>
</dbReference>
<evidence type="ECO:0000313" key="9">
    <source>
        <dbReference type="Proteomes" id="UP000807716"/>
    </source>
</evidence>
<dbReference type="SUPFAM" id="SSF53720">
    <property type="entry name" value="ALDH-like"/>
    <property type="match status" value="1"/>
</dbReference>
<evidence type="ECO:0000256" key="6">
    <source>
        <dbReference type="RuleBase" id="RU003345"/>
    </source>
</evidence>
<dbReference type="InterPro" id="IPR016163">
    <property type="entry name" value="Ald_DH_C"/>
</dbReference>
<feature type="active site" evidence="4 5">
    <location>
        <position position="204"/>
    </location>
</feature>
<evidence type="ECO:0000313" key="8">
    <source>
        <dbReference type="EMBL" id="KAG0270549.1"/>
    </source>
</evidence>
<feature type="domain" description="Aldehyde dehydrogenase" evidence="7">
    <location>
        <begin position="2"/>
        <end position="422"/>
    </location>
</feature>
<protein>
    <recommendedName>
        <fullName evidence="7">Aldehyde dehydrogenase domain-containing protein</fullName>
    </recommendedName>
</protein>
<feature type="non-terminal residue" evidence="8">
    <location>
        <position position="1"/>
    </location>
</feature>
<dbReference type="Pfam" id="PF00171">
    <property type="entry name" value="Aldedh"/>
    <property type="match status" value="1"/>
</dbReference>
<evidence type="ECO:0000256" key="5">
    <source>
        <dbReference type="PROSITE-ProRule" id="PRU10007"/>
    </source>
</evidence>
<sequence>IVETTRATFKSGYTKSLKFRRHQLEQLWRLLDENQELLVTALNKDLRKHKNEALLGEIVVSKEEINDALNHLDEWAKDEVVKPSLINVANTTVIRKEPKGNVLIISPWNYPVYLCIGPLVGAIAAGCTAVVKPSEVAPHTAKVITDLIPLYLDGKAYRVLNGAAHETTVLLKYQFDHIFYTGNGTVAKIIMRAAAEHLTPLTLELGGKSPALIDTDCNMKIAAKRIAFGKMFNCGQTCVAPDYILVTPEAEPKFVQHFKEAIQEMLGENPQKSKDYARIVNNRHFHRLAKVLENNKSGEIVVGGQMDEKDLYIAPTLVANVDRDDALMQDEIFGPLLPMIRINDYDDAIEYINSRDHPLALYLFSTNKKLTKKVLDSTQSGGVLVNDCLMHVSEGALPFGGVGPSGMGNYHGKKSFDCFTHERATLIKDLSAIPEAIAASRYAPYTSSNLKVALMALESVPRFKKSFFRKHFKWIVLALVFGFGYKRLV</sequence>
<dbReference type="Gene3D" id="3.40.605.10">
    <property type="entry name" value="Aldehyde Dehydrogenase, Chain A, domain 1"/>
    <property type="match status" value="1"/>
</dbReference>
<comment type="caution">
    <text evidence="8">The sequence shown here is derived from an EMBL/GenBank/DDBJ whole genome shotgun (WGS) entry which is preliminary data.</text>
</comment>
<evidence type="ECO:0000256" key="2">
    <source>
        <dbReference type="ARBA" id="ARBA00023002"/>
    </source>
</evidence>
<evidence type="ECO:0000256" key="3">
    <source>
        <dbReference type="ARBA" id="ARBA00023027"/>
    </source>
</evidence>
<dbReference type="PROSITE" id="PS00687">
    <property type="entry name" value="ALDEHYDE_DEHYDR_GLU"/>
    <property type="match status" value="1"/>
</dbReference>
<dbReference type="Proteomes" id="UP000807716">
    <property type="component" value="Unassembled WGS sequence"/>
</dbReference>
<dbReference type="InterPro" id="IPR029510">
    <property type="entry name" value="Ald_DH_CS_GLU"/>
</dbReference>
<dbReference type="InterPro" id="IPR016162">
    <property type="entry name" value="Ald_DH_N"/>
</dbReference>
<dbReference type="Gene3D" id="3.40.309.10">
    <property type="entry name" value="Aldehyde Dehydrogenase, Chain A, domain 2"/>
    <property type="match status" value="1"/>
</dbReference>
<dbReference type="InterPro" id="IPR015590">
    <property type="entry name" value="Aldehyde_DH_dom"/>
</dbReference>